<sequence length="119" mass="12780">MKSRLSVATSISLLCSGWAFAEDAPVTYQCEVWAQQSDSSQSAPFSIEIRGAAVKLGNVSALDGNFSLIRKNDAFYVFKNKKNQGGNINRSNGAVELYAVNAASHEMTVSINGACVEQK</sequence>
<dbReference type="Proteomes" id="UP000268623">
    <property type="component" value="Unassembled WGS sequence"/>
</dbReference>
<evidence type="ECO:0000256" key="1">
    <source>
        <dbReference type="SAM" id="SignalP"/>
    </source>
</evidence>
<feature type="signal peptide" evidence="1">
    <location>
        <begin position="1"/>
        <end position="21"/>
    </location>
</feature>
<keyword evidence="1" id="KW-0732">Signal</keyword>
<evidence type="ECO:0000313" key="2">
    <source>
        <dbReference type="EMBL" id="RNJ49685.1"/>
    </source>
</evidence>
<comment type="caution">
    <text evidence="2">The sequence shown here is derived from an EMBL/GenBank/DDBJ whole genome shotgun (WGS) entry which is preliminary data.</text>
</comment>
<proteinExistence type="predicted"/>
<feature type="chain" id="PRO_5017998116" description="C-type lysozyme inhibitor domain-containing protein" evidence="1">
    <location>
        <begin position="22"/>
        <end position="119"/>
    </location>
</feature>
<dbReference type="EMBL" id="QWDD01000001">
    <property type="protein sequence ID" value="RNJ49685.1"/>
    <property type="molecule type" value="Genomic_DNA"/>
</dbReference>
<protein>
    <recommendedName>
        <fullName evidence="4">C-type lysozyme inhibitor domain-containing protein</fullName>
    </recommendedName>
</protein>
<reference evidence="2 3" key="1">
    <citation type="submission" date="2018-08" db="EMBL/GenBank/DDBJ databases">
        <title>Genome sequence of Methylocystis hirsuta CSC1, a methanotroph able to accumulate PHAs.</title>
        <authorList>
            <person name="Bordel S."/>
            <person name="Rodriguez E."/>
            <person name="Gancedo J."/>
            <person name="Munoz R."/>
        </authorList>
    </citation>
    <scope>NUCLEOTIDE SEQUENCE [LARGE SCALE GENOMIC DNA]</scope>
    <source>
        <strain evidence="2 3">CSC1</strain>
    </source>
</reference>
<accession>A0A3M9XPB7</accession>
<name>A0A3M9XPB7_9HYPH</name>
<dbReference type="RefSeq" id="WP_123175654.1">
    <property type="nucleotide sequence ID" value="NZ_QWDD01000001.1"/>
</dbReference>
<organism evidence="2 3">
    <name type="scientific">Methylocystis hirsuta</name>
    <dbReference type="NCBI Taxonomy" id="369798"/>
    <lineage>
        <taxon>Bacteria</taxon>
        <taxon>Pseudomonadati</taxon>
        <taxon>Pseudomonadota</taxon>
        <taxon>Alphaproteobacteria</taxon>
        <taxon>Hyphomicrobiales</taxon>
        <taxon>Methylocystaceae</taxon>
        <taxon>Methylocystis</taxon>
    </lineage>
</organism>
<keyword evidence="3" id="KW-1185">Reference proteome</keyword>
<dbReference type="AlphaFoldDB" id="A0A3M9XPB7"/>
<evidence type="ECO:0008006" key="4">
    <source>
        <dbReference type="Google" id="ProtNLM"/>
    </source>
</evidence>
<dbReference type="OrthoDB" id="8447437at2"/>
<evidence type="ECO:0000313" key="3">
    <source>
        <dbReference type="Proteomes" id="UP000268623"/>
    </source>
</evidence>
<gene>
    <name evidence="2" type="ORF">D1O30_08795</name>
</gene>